<evidence type="ECO:0000313" key="2">
    <source>
        <dbReference type="Proteomes" id="UP000586722"/>
    </source>
</evidence>
<name>A0A7X5JAK6_9HYPH</name>
<dbReference type="Proteomes" id="UP000586722">
    <property type="component" value="Unassembled WGS sequence"/>
</dbReference>
<dbReference type="RefSeq" id="WP_161709045.1">
    <property type="nucleotide sequence ID" value="NZ_JAABLQ010000001.1"/>
</dbReference>
<dbReference type="Pfam" id="PF06821">
    <property type="entry name" value="Ser_hydrolase"/>
    <property type="match status" value="1"/>
</dbReference>
<sequence length="182" mass="19342">MTRFISLPGIGGSGPDHWQTHWEQQDSRITRFVPTHWDTPDLDDWCAALERAVMADAEPPVLVAHSLACLLVAHWAARSRRPVRAALLVSVPDPAAACFPVEARSFAGAPDARLPFPAVMVASSNDPFATLDYARARSAAWGARLVEAGALGHINGKSGLGAWPEGHALLMQIAARGVAAPA</sequence>
<dbReference type="AlphaFoldDB" id="A0A7X5JAK6"/>
<organism evidence="1 2">
    <name type="scientific">Pannonibacter tanglangensis</name>
    <dbReference type="NCBI Taxonomy" id="2750084"/>
    <lineage>
        <taxon>Bacteria</taxon>
        <taxon>Pseudomonadati</taxon>
        <taxon>Pseudomonadota</taxon>
        <taxon>Alphaproteobacteria</taxon>
        <taxon>Hyphomicrobiales</taxon>
        <taxon>Stappiaceae</taxon>
        <taxon>Pannonibacter</taxon>
    </lineage>
</organism>
<dbReference type="EMBL" id="JAABLQ010000001">
    <property type="protein sequence ID" value="NBN79531.1"/>
    <property type="molecule type" value="Genomic_DNA"/>
</dbReference>
<reference evidence="2" key="1">
    <citation type="submission" date="2020-01" db="EMBL/GenBank/DDBJ databases">
        <authorList>
            <person name="Fang Y."/>
            <person name="Sun R."/>
            <person name="Nie L."/>
            <person name="He J."/>
            <person name="Hao L."/>
            <person name="Wang L."/>
            <person name="Su S."/>
            <person name="Lv E."/>
            <person name="Zhang Z."/>
            <person name="Xie R."/>
            <person name="Liu H."/>
        </authorList>
    </citation>
    <scope>NUCLEOTIDE SEQUENCE [LARGE SCALE GENOMIC DNA]</scope>
    <source>
        <strain evidence="2">XCT-53</strain>
    </source>
</reference>
<dbReference type="InterPro" id="IPR010662">
    <property type="entry name" value="RBBP9/YdeN"/>
</dbReference>
<dbReference type="Gene3D" id="3.40.50.1820">
    <property type="entry name" value="alpha/beta hydrolase"/>
    <property type="match status" value="1"/>
</dbReference>
<gene>
    <name evidence="1" type="ORF">GWI72_14740</name>
</gene>
<keyword evidence="2" id="KW-1185">Reference proteome</keyword>
<protein>
    <submittedName>
        <fullName evidence="1">Alpha/beta fold hydrolase</fullName>
    </submittedName>
</protein>
<comment type="caution">
    <text evidence="1">The sequence shown here is derived from an EMBL/GenBank/DDBJ whole genome shotgun (WGS) entry which is preliminary data.</text>
</comment>
<evidence type="ECO:0000313" key="1">
    <source>
        <dbReference type="EMBL" id="NBN79531.1"/>
    </source>
</evidence>
<dbReference type="SUPFAM" id="SSF53474">
    <property type="entry name" value="alpha/beta-Hydrolases"/>
    <property type="match status" value="1"/>
</dbReference>
<dbReference type="InterPro" id="IPR029058">
    <property type="entry name" value="AB_hydrolase_fold"/>
</dbReference>
<accession>A0A7X5JAK6</accession>
<proteinExistence type="predicted"/>
<dbReference type="GO" id="GO:0016787">
    <property type="term" value="F:hydrolase activity"/>
    <property type="evidence" value="ECO:0007669"/>
    <property type="project" value="UniProtKB-KW"/>
</dbReference>
<keyword evidence="1" id="KW-0378">Hydrolase</keyword>